<feature type="transmembrane region" description="Helical" evidence="1">
    <location>
        <begin position="191"/>
        <end position="208"/>
    </location>
</feature>
<proteinExistence type="predicted"/>
<feature type="transmembrane region" description="Helical" evidence="1">
    <location>
        <begin position="136"/>
        <end position="158"/>
    </location>
</feature>
<feature type="transmembrane region" description="Helical" evidence="1">
    <location>
        <begin position="164"/>
        <end position="184"/>
    </location>
</feature>
<evidence type="ECO:0000313" key="4">
    <source>
        <dbReference type="Proteomes" id="UP000009376"/>
    </source>
</evidence>
<protein>
    <recommendedName>
        <fullName evidence="2">EamA domain-containing protein</fullName>
    </recommendedName>
</protein>
<evidence type="ECO:0000313" key="3">
    <source>
        <dbReference type="EMBL" id="EFD92890.1"/>
    </source>
</evidence>
<reference evidence="3 4" key="1">
    <citation type="journal article" date="2010" name="Proc. Natl. Acad. Sci. U.S.A.">
        <title>Enigmatic, ultrasmall, uncultivated Archaea.</title>
        <authorList>
            <person name="Baker B.J."/>
            <person name="Comolli L.R."/>
            <person name="Dick G.J."/>
            <person name="Hauser L.J."/>
            <person name="Hyatt D."/>
            <person name="Dill B.D."/>
            <person name="Land M.L."/>
            <person name="Verberkmoes N.C."/>
            <person name="Hettich R.L."/>
            <person name="Banfield J.F."/>
        </authorList>
    </citation>
    <scope>NUCLEOTIDE SEQUENCE [LARGE SCALE GENOMIC DNA]</scope>
</reference>
<dbReference type="EMBL" id="GG745551">
    <property type="protein sequence ID" value="EFD92890.1"/>
    <property type="molecule type" value="Genomic_DNA"/>
</dbReference>
<name>D6GV89_PARA5</name>
<organism evidence="3 4">
    <name type="scientific">Candidatus Parvarchaeum acidophilus ARMAN-5</name>
    <dbReference type="NCBI Taxonomy" id="662762"/>
    <lineage>
        <taxon>Archaea</taxon>
        <taxon>Candidatus Parvarchaeota</taxon>
        <taxon>Candidatus Parvarchaeum</taxon>
    </lineage>
</organism>
<dbReference type="Pfam" id="PF00892">
    <property type="entry name" value="EamA"/>
    <property type="match status" value="1"/>
</dbReference>
<dbReference type="SUPFAM" id="SSF103481">
    <property type="entry name" value="Multidrug resistance efflux transporter EmrE"/>
    <property type="match status" value="1"/>
</dbReference>
<evidence type="ECO:0000259" key="2">
    <source>
        <dbReference type="Pfam" id="PF00892"/>
    </source>
</evidence>
<feature type="transmembrane region" description="Helical" evidence="1">
    <location>
        <begin position="20"/>
        <end position="41"/>
    </location>
</feature>
<feature type="transmembrane region" description="Helical" evidence="1">
    <location>
        <begin position="47"/>
        <end position="63"/>
    </location>
</feature>
<gene>
    <name evidence="3" type="ORF">BJBARM5_0398</name>
</gene>
<dbReference type="InterPro" id="IPR037185">
    <property type="entry name" value="EmrE-like"/>
</dbReference>
<feature type="transmembrane region" description="Helical" evidence="1">
    <location>
        <begin position="75"/>
        <end position="96"/>
    </location>
</feature>
<evidence type="ECO:0000256" key="1">
    <source>
        <dbReference type="SAM" id="Phobius"/>
    </source>
</evidence>
<dbReference type="GO" id="GO:0016020">
    <property type="term" value="C:membrane"/>
    <property type="evidence" value="ECO:0007669"/>
    <property type="project" value="InterPro"/>
</dbReference>
<accession>D6GV89</accession>
<feature type="transmembrane region" description="Helical" evidence="1">
    <location>
        <begin position="102"/>
        <end position="124"/>
    </location>
</feature>
<dbReference type="InterPro" id="IPR000620">
    <property type="entry name" value="EamA_dom"/>
</dbReference>
<dbReference type="AlphaFoldDB" id="D6GV89"/>
<keyword evidence="1" id="KW-0472">Membrane</keyword>
<feature type="domain" description="EamA" evidence="2">
    <location>
        <begin position="74"/>
        <end position="206"/>
    </location>
</feature>
<keyword evidence="1" id="KW-1133">Transmembrane helix</keyword>
<keyword evidence="1" id="KW-0812">Transmembrane</keyword>
<sequence length="209" mass="23800">MYTVAAYFVFYSLERYNLGIINSIIGSQQALIAFFDALLFIESELRNIIIPFIIIISGIFIVGKSSAGKSRFSKYIILAFIGTLLWVFMWVLFYTINTNYPLSYYAVIQSFAFLFCLPVTWLIADKKVKKEKYGEKMKFIVVAGLMNGIASGIFSFAYKFNALLTPFIVQLTVPLVLILSFLLLKERLKKLELVGVILIILGTFIYIVI</sequence>
<dbReference type="Proteomes" id="UP000009376">
    <property type="component" value="Unassembled WGS sequence"/>
</dbReference>